<proteinExistence type="predicted"/>
<dbReference type="PANTHER" id="PTHR45623">
    <property type="entry name" value="CHROMODOMAIN-HELICASE-DNA-BINDING PROTEIN 3-RELATED-RELATED"/>
    <property type="match status" value="1"/>
</dbReference>
<dbReference type="InterPro" id="IPR001650">
    <property type="entry name" value="Helicase_C-like"/>
</dbReference>
<dbReference type="GO" id="GO:0000785">
    <property type="term" value="C:chromatin"/>
    <property type="evidence" value="ECO:0007669"/>
    <property type="project" value="TreeGrafter"/>
</dbReference>
<dbReference type="GO" id="GO:0016887">
    <property type="term" value="F:ATP hydrolysis activity"/>
    <property type="evidence" value="ECO:0007669"/>
    <property type="project" value="TreeGrafter"/>
</dbReference>
<dbReference type="STRING" id="400682.A0A1X7TGY8"/>
<dbReference type="SUPFAM" id="SSF52540">
    <property type="entry name" value="P-loop containing nucleoside triphosphate hydrolases"/>
    <property type="match status" value="1"/>
</dbReference>
<keyword evidence="2" id="KW-0539">Nucleus</keyword>
<dbReference type="EnsemblMetazoa" id="Aqu2.1.13978_001">
    <property type="protein sequence ID" value="Aqu2.1.13978_001"/>
    <property type="gene ID" value="Aqu2.1.13978"/>
</dbReference>
<evidence type="ECO:0000256" key="2">
    <source>
        <dbReference type="ARBA" id="ARBA00023242"/>
    </source>
</evidence>
<feature type="domain" description="Helicase C-terminal" evidence="3">
    <location>
        <begin position="5"/>
        <end position="179"/>
    </location>
</feature>
<dbReference type="GO" id="GO:0005634">
    <property type="term" value="C:nucleus"/>
    <property type="evidence" value="ECO:0007669"/>
    <property type="project" value="TreeGrafter"/>
</dbReference>
<accession>A0A1X7TGY8</accession>
<dbReference type="GO" id="GO:0003682">
    <property type="term" value="F:chromatin binding"/>
    <property type="evidence" value="ECO:0007669"/>
    <property type="project" value="TreeGrafter"/>
</dbReference>
<protein>
    <recommendedName>
        <fullName evidence="3">Helicase C-terminal domain-containing protein</fullName>
    </recommendedName>
</protein>
<dbReference type="GO" id="GO:0003677">
    <property type="term" value="F:DNA binding"/>
    <property type="evidence" value="ECO:0007669"/>
    <property type="project" value="TreeGrafter"/>
</dbReference>
<dbReference type="SMART" id="SM00490">
    <property type="entry name" value="HELICc"/>
    <property type="match status" value="1"/>
</dbReference>
<dbReference type="CDD" id="cd18793">
    <property type="entry name" value="SF2_C_SNF"/>
    <property type="match status" value="1"/>
</dbReference>
<evidence type="ECO:0000313" key="4">
    <source>
        <dbReference type="EnsemblMetazoa" id="Aqu2.1.13978_001"/>
    </source>
</evidence>
<keyword evidence="1" id="KW-0378">Hydrolase</keyword>
<sequence length="201" mass="22837">LTAIQKQQYYRAILERNFTFLTKGSNTVPNLLNTMMELRKCCNHPFLIADADIFTNGYILEDYLCMKGYLYERIDGQVHGTLRQAAIDGFSKPEYDRFVFLLCTRARGLGINLTAANTVIIYDSDWNPQNDIQAQARCVRIRWASLKLGLDKAVLQSMNTQQQASGPPQLSKSEIENLLKRGAYSTIMDSDDAANHFSLRL</sequence>
<dbReference type="eggNOG" id="KOG0384">
    <property type="taxonomic scope" value="Eukaryota"/>
</dbReference>
<organism evidence="4">
    <name type="scientific">Amphimedon queenslandica</name>
    <name type="common">Sponge</name>
    <dbReference type="NCBI Taxonomy" id="400682"/>
    <lineage>
        <taxon>Eukaryota</taxon>
        <taxon>Metazoa</taxon>
        <taxon>Porifera</taxon>
        <taxon>Demospongiae</taxon>
        <taxon>Heteroscleromorpha</taxon>
        <taxon>Haplosclerida</taxon>
        <taxon>Niphatidae</taxon>
        <taxon>Amphimedon</taxon>
    </lineage>
</organism>
<dbReference type="InParanoid" id="A0A1X7TGY8"/>
<name>A0A1X7TGY8_AMPQE</name>
<dbReference type="GO" id="GO:0042393">
    <property type="term" value="F:histone binding"/>
    <property type="evidence" value="ECO:0007669"/>
    <property type="project" value="TreeGrafter"/>
</dbReference>
<dbReference type="Gene3D" id="3.40.50.300">
    <property type="entry name" value="P-loop containing nucleotide triphosphate hydrolases"/>
    <property type="match status" value="2"/>
</dbReference>
<dbReference type="GO" id="GO:0010468">
    <property type="term" value="P:regulation of gene expression"/>
    <property type="evidence" value="ECO:0007669"/>
    <property type="project" value="TreeGrafter"/>
</dbReference>
<dbReference type="InterPro" id="IPR049730">
    <property type="entry name" value="SNF2/RAD54-like_C"/>
</dbReference>
<dbReference type="GO" id="GO:0140658">
    <property type="term" value="F:ATP-dependent chromatin remodeler activity"/>
    <property type="evidence" value="ECO:0007669"/>
    <property type="project" value="TreeGrafter"/>
</dbReference>
<reference evidence="4" key="1">
    <citation type="submission" date="2017-05" db="UniProtKB">
        <authorList>
            <consortium name="EnsemblMetazoa"/>
        </authorList>
    </citation>
    <scope>IDENTIFICATION</scope>
</reference>
<dbReference type="PANTHER" id="PTHR45623:SF11">
    <property type="entry name" value="KISMET, ISOFORM C"/>
    <property type="match status" value="1"/>
</dbReference>
<dbReference type="AlphaFoldDB" id="A0A1X7TGY8"/>
<dbReference type="PROSITE" id="PS51194">
    <property type="entry name" value="HELICASE_CTER"/>
    <property type="match status" value="1"/>
</dbReference>
<evidence type="ECO:0000259" key="3">
    <source>
        <dbReference type="PROSITE" id="PS51194"/>
    </source>
</evidence>
<dbReference type="Pfam" id="PF00271">
    <property type="entry name" value="Helicase_C"/>
    <property type="match status" value="1"/>
</dbReference>
<evidence type="ECO:0000256" key="1">
    <source>
        <dbReference type="ARBA" id="ARBA00022801"/>
    </source>
</evidence>
<dbReference type="OrthoDB" id="5857104at2759"/>
<dbReference type="InterPro" id="IPR027417">
    <property type="entry name" value="P-loop_NTPase"/>
</dbReference>